<comment type="caution">
    <text evidence="4">The sequence shown here is derived from an EMBL/GenBank/DDBJ whole genome shotgun (WGS) entry which is preliminary data.</text>
</comment>
<evidence type="ECO:0000259" key="3">
    <source>
        <dbReference type="PROSITE" id="PS51186"/>
    </source>
</evidence>
<evidence type="ECO:0000256" key="2">
    <source>
        <dbReference type="ARBA" id="ARBA00023315"/>
    </source>
</evidence>
<evidence type="ECO:0000256" key="1">
    <source>
        <dbReference type="ARBA" id="ARBA00022679"/>
    </source>
</evidence>
<dbReference type="InterPro" id="IPR000182">
    <property type="entry name" value="GNAT_dom"/>
</dbReference>
<organism evidence="4 5">
    <name type="scientific">Drouetiella hepatica Uher 2000/2452</name>
    <dbReference type="NCBI Taxonomy" id="904376"/>
    <lineage>
        <taxon>Bacteria</taxon>
        <taxon>Bacillati</taxon>
        <taxon>Cyanobacteriota</taxon>
        <taxon>Cyanophyceae</taxon>
        <taxon>Oculatellales</taxon>
        <taxon>Oculatellaceae</taxon>
        <taxon>Drouetiella</taxon>
    </lineage>
</organism>
<protein>
    <submittedName>
        <fullName evidence="4">GNAT family N-acetyltransferase</fullName>
    </submittedName>
</protein>
<dbReference type="Gene3D" id="3.40.630.30">
    <property type="match status" value="1"/>
</dbReference>
<reference evidence="4" key="1">
    <citation type="submission" date="2021-05" db="EMBL/GenBank/DDBJ databases">
        <authorList>
            <person name="Pietrasiak N."/>
            <person name="Ward R."/>
            <person name="Stajich J.E."/>
            <person name="Kurbessoian T."/>
        </authorList>
    </citation>
    <scope>NUCLEOTIDE SEQUENCE</scope>
    <source>
        <strain evidence="4">UHER 2000/2452</strain>
    </source>
</reference>
<evidence type="ECO:0000313" key="4">
    <source>
        <dbReference type="EMBL" id="MBW4660155.1"/>
    </source>
</evidence>
<dbReference type="AlphaFoldDB" id="A0A951UN66"/>
<keyword evidence="2" id="KW-0012">Acyltransferase</keyword>
<dbReference type="Proteomes" id="UP000757435">
    <property type="component" value="Unassembled WGS sequence"/>
</dbReference>
<proteinExistence type="predicted"/>
<sequence>MNIRDAQESDLPAIVEIYNAAIPTRIATADLEPITVESRYLWFKQYHPDKRPLWVLEVANEGGKNEEDKEIAAWISLTSFYAGRPAYSATAEISIYIAPQHQRQGYGKHLIKRLIEFCPQLGVTTLLAMYFDHNIGSQRLFEGLGFQPQGHLTNIAILDGQQRGLIIAALRV</sequence>
<dbReference type="Pfam" id="PF00583">
    <property type="entry name" value="Acetyltransf_1"/>
    <property type="match status" value="1"/>
</dbReference>
<dbReference type="EMBL" id="JAHHHD010000018">
    <property type="protein sequence ID" value="MBW4660155.1"/>
    <property type="molecule type" value="Genomic_DNA"/>
</dbReference>
<evidence type="ECO:0000313" key="5">
    <source>
        <dbReference type="Proteomes" id="UP000757435"/>
    </source>
</evidence>
<feature type="domain" description="N-acetyltransferase" evidence="3">
    <location>
        <begin position="1"/>
        <end position="164"/>
    </location>
</feature>
<accession>A0A951UN66</accession>
<dbReference type="PANTHER" id="PTHR43072:SF23">
    <property type="entry name" value="UPF0039 PROTEIN C11D3.02C"/>
    <property type="match status" value="1"/>
</dbReference>
<gene>
    <name evidence="4" type="ORF">KME15_15880</name>
</gene>
<keyword evidence="1" id="KW-0808">Transferase</keyword>
<dbReference type="PANTHER" id="PTHR43072">
    <property type="entry name" value="N-ACETYLTRANSFERASE"/>
    <property type="match status" value="1"/>
</dbReference>
<dbReference type="InterPro" id="IPR016181">
    <property type="entry name" value="Acyl_CoA_acyltransferase"/>
</dbReference>
<dbReference type="SUPFAM" id="SSF55729">
    <property type="entry name" value="Acyl-CoA N-acyltransferases (Nat)"/>
    <property type="match status" value="1"/>
</dbReference>
<name>A0A951UN66_9CYAN</name>
<dbReference type="CDD" id="cd04301">
    <property type="entry name" value="NAT_SF"/>
    <property type="match status" value="1"/>
</dbReference>
<dbReference type="PROSITE" id="PS51186">
    <property type="entry name" value="GNAT"/>
    <property type="match status" value="1"/>
</dbReference>
<reference evidence="4" key="2">
    <citation type="journal article" date="2022" name="Microbiol. Resour. Announc.">
        <title>Metagenome Sequencing to Explore Phylogenomics of Terrestrial Cyanobacteria.</title>
        <authorList>
            <person name="Ward R.D."/>
            <person name="Stajich J.E."/>
            <person name="Johansen J.R."/>
            <person name="Huntemann M."/>
            <person name="Clum A."/>
            <person name="Foster B."/>
            <person name="Foster B."/>
            <person name="Roux S."/>
            <person name="Palaniappan K."/>
            <person name="Varghese N."/>
            <person name="Mukherjee S."/>
            <person name="Reddy T.B.K."/>
            <person name="Daum C."/>
            <person name="Copeland A."/>
            <person name="Chen I.A."/>
            <person name="Ivanova N.N."/>
            <person name="Kyrpides N.C."/>
            <person name="Shapiro N."/>
            <person name="Eloe-Fadrosh E.A."/>
            <person name="Pietrasiak N."/>
        </authorList>
    </citation>
    <scope>NUCLEOTIDE SEQUENCE</scope>
    <source>
        <strain evidence="4">UHER 2000/2452</strain>
    </source>
</reference>
<dbReference type="GO" id="GO:0016747">
    <property type="term" value="F:acyltransferase activity, transferring groups other than amino-acyl groups"/>
    <property type="evidence" value="ECO:0007669"/>
    <property type="project" value="InterPro"/>
</dbReference>